<dbReference type="InterPro" id="IPR001468">
    <property type="entry name" value="Indole-3-GlycerolPSynthase_CS"/>
</dbReference>
<dbReference type="InterPro" id="IPR013798">
    <property type="entry name" value="Indole-3-glycerol_P_synth_dom"/>
</dbReference>
<dbReference type="OrthoDB" id="9804217at2"/>
<keyword evidence="5 8" id="KW-0822">Tryptophan biosynthesis</keyword>
<keyword evidence="6 8" id="KW-0057">Aromatic amino acid biosynthesis</keyword>
<dbReference type="AlphaFoldDB" id="A0A1N6HEW2"/>
<comment type="catalytic activity">
    <reaction evidence="1 8">
        <text>1-(2-carboxyphenylamino)-1-deoxy-D-ribulose 5-phosphate + H(+) = (1S,2R)-1-C-(indol-3-yl)glycerol 3-phosphate + CO2 + H2O</text>
        <dbReference type="Rhea" id="RHEA:23476"/>
        <dbReference type="ChEBI" id="CHEBI:15377"/>
        <dbReference type="ChEBI" id="CHEBI:15378"/>
        <dbReference type="ChEBI" id="CHEBI:16526"/>
        <dbReference type="ChEBI" id="CHEBI:58613"/>
        <dbReference type="ChEBI" id="CHEBI:58866"/>
        <dbReference type="EC" id="4.1.1.48"/>
    </reaction>
</comment>
<dbReference type="STRING" id="226505.SAMN05444394_3787"/>
<dbReference type="UniPathway" id="UPA00035">
    <property type="reaction ID" value="UER00043"/>
</dbReference>
<comment type="similarity">
    <text evidence="8">Belongs to the TrpC family.</text>
</comment>
<dbReference type="InterPro" id="IPR045186">
    <property type="entry name" value="Indole-3-glycerol_P_synth"/>
</dbReference>
<dbReference type="NCBIfam" id="NF001377">
    <property type="entry name" value="PRK00278.2-4"/>
    <property type="match status" value="1"/>
</dbReference>
<evidence type="ECO:0000256" key="2">
    <source>
        <dbReference type="ARBA" id="ARBA00004696"/>
    </source>
</evidence>
<name>A0A1N6HEW2_9BACT</name>
<evidence type="ECO:0000256" key="4">
    <source>
        <dbReference type="ARBA" id="ARBA00022793"/>
    </source>
</evidence>
<feature type="domain" description="Indole-3-glycerol phosphate synthase" evidence="9">
    <location>
        <begin position="4"/>
        <end position="252"/>
    </location>
</feature>
<accession>A0A1N6HEW2</accession>
<proteinExistence type="inferred from homology"/>
<dbReference type="PROSITE" id="PS00614">
    <property type="entry name" value="IGPS"/>
    <property type="match status" value="1"/>
</dbReference>
<comment type="pathway">
    <text evidence="2 8">Amino-acid biosynthesis; L-tryptophan biosynthesis; L-tryptophan from chorismate: step 4/5.</text>
</comment>
<dbReference type="GO" id="GO:0004425">
    <property type="term" value="F:indole-3-glycerol-phosphate synthase activity"/>
    <property type="evidence" value="ECO:0007669"/>
    <property type="project" value="UniProtKB-UniRule"/>
</dbReference>
<dbReference type="Pfam" id="PF00218">
    <property type="entry name" value="IGPS"/>
    <property type="match status" value="1"/>
</dbReference>
<dbReference type="RefSeq" id="WP_074226544.1">
    <property type="nucleotide sequence ID" value="NZ_FSRC01000003.1"/>
</dbReference>
<keyword evidence="7 8" id="KW-0456">Lyase</keyword>
<evidence type="ECO:0000313" key="10">
    <source>
        <dbReference type="EMBL" id="SIO18229.1"/>
    </source>
</evidence>
<protein>
    <recommendedName>
        <fullName evidence="8">Indole-3-glycerol phosphate synthase</fullName>
        <shortName evidence="8">IGPS</shortName>
        <ecNumber evidence="8">4.1.1.48</ecNumber>
    </recommendedName>
</protein>
<evidence type="ECO:0000256" key="3">
    <source>
        <dbReference type="ARBA" id="ARBA00022605"/>
    </source>
</evidence>
<evidence type="ECO:0000256" key="8">
    <source>
        <dbReference type="HAMAP-Rule" id="MF_00134"/>
    </source>
</evidence>
<sequence>MNILDKIIARKQEEVAEKSSLVPVKLLEKSIFFEGKVVSMKKYVTDPEKSGIISEFKRKSPSKGLINGAALVEAVSIGYMQAGASALSILTDTDFFGGSNADLKEARKFNFCPILRKDFVIDEYQIIEAKSIGADCILLIAAALEPIRLKELASFAKSLGLEVLMEVHDGEELERSVCDELDLVGVNNRNLKTFDVSLDTSLELVDKIPSNFVKISESGISNPSTLLTLKQAGFDGFLIGENFMKSSRPEQAAYNFIKEYKKLLAEEEKVGI</sequence>
<dbReference type="InterPro" id="IPR013785">
    <property type="entry name" value="Aldolase_TIM"/>
</dbReference>
<dbReference type="GO" id="GO:0000162">
    <property type="term" value="P:L-tryptophan biosynthetic process"/>
    <property type="evidence" value="ECO:0007669"/>
    <property type="project" value="UniProtKB-UniRule"/>
</dbReference>
<dbReference type="GO" id="GO:0004640">
    <property type="term" value="F:phosphoribosylanthranilate isomerase activity"/>
    <property type="evidence" value="ECO:0007669"/>
    <property type="project" value="TreeGrafter"/>
</dbReference>
<dbReference type="PANTHER" id="PTHR22854">
    <property type="entry name" value="TRYPTOPHAN BIOSYNTHESIS PROTEIN"/>
    <property type="match status" value="1"/>
</dbReference>
<keyword evidence="3 8" id="KW-0028">Amino-acid biosynthesis</keyword>
<evidence type="ECO:0000256" key="7">
    <source>
        <dbReference type="ARBA" id="ARBA00023239"/>
    </source>
</evidence>
<evidence type="ECO:0000256" key="1">
    <source>
        <dbReference type="ARBA" id="ARBA00001633"/>
    </source>
</evidence>
<evidence type="ECO:0000259" key="9">
    <source>
        <dbReference type="Pfam" id="PF00218"/>
    </source>
</evidence>
<dbReference type="SUPFAM" id="SSF51366">
    <property type="entry name" value="Ribulose-phoshate binding barrel"/>
    <property type="match status" value="1"/>
</dbReference>
<dbReference type="InterPro" id="IPR011060">
    <property type="entry name" value="RibuloseP-bd_barrel"/>
</dbReference>
<gene>
    <name evidence="8" type="primary">trpC</name>
    <name evidence="10" type="ORF">SAMN05444394_3787</name>
</gene>
<dbReference type="Gene3D" id="3.20.20.70">
    <property type="entry name" value="Aldolase class I"/>
    <property type="match status" value="1"/>
</dbReference>
<dbReference type="Proteomes" id="UP000185221">
    <property type="component" value="Unassembled WGS sequence"/>
</dbReference>
<evidence type="ECO:0000313" key="11">
    <source>
        <dbReference type="Proteomes" id="UP000185221"/>
    </source>
</evidence>
<evidence type="ECO:0000256" key="6">
    <source>
        <dbReference type="ARBA" id="ARBA00023141"/>
    </source>
</evidence>
<dbReference type="EC" id="4.1.1.48" evidence="8"/>
<reference evidence="11" key="1">
    <citation type="submission" date="2016-11" db="EMBL/GenBank/DDBJ databases">
        <authorList>
            <person name="Varghese N."/>
            <person name="Submissions S."/>
        </authorList>
    </citation>
    <scope>NUCLEOTIDE SEQUENCE [LARGE SCALE GENOMIC DNA]</scope>
    <source>
        <strain evidence="11">DSM 15292</strain>
    </source>
</reference>
<keyword evidence="11" id="KW-1185">Reference proteome</keyword>
<organism evidence="10 11">
    <name type="scientific">Algoriphagus halophilus</name>
    <dbReference type="NCBI Taxonomy" id="226505"/>
    <lineage>
        <taxon>Bacteria</taxon>
        <taxon>Pseudomonadati</taxon>
        <taxon>Bacteroidota</taxon>
        <taxon>Cytophagia</taxon>
        <taxon>Cytophagales</taxon>
        <taxon>Cyclobacteriaceae</taxon>
        <taxon>Algoriphagus</taxon>
    </lineage>
</organism>
<dbReference type="PANTHER" id="PTHR22854:SF2">
    <property type="entry name" value="INDOLE-3-GLYCEROL-PHOSPHATE SYNTHASE"/>
    <property type="match status" value="1"/>
</dbReference>
<keyword evidence="4 8" id="KW-0210">Decarboxylase</keyword>
<dbReference type="EMBL" id="FSRC01000003">
    <property type="protein sequence ID" value="SIO18229.1"/>
    <property type="molecule type" value="Genomic_DNA"/>
</dbReference>
<dbReference type="HAMAP" id="MF_00134_B">
    <property type="entry name" value="IGPS_B"/>
    <property type="match status" value="1"/>
</dbReference>
<dbReference type="FunFam" id="3.20.20.70:FF:000024">
    <property type="entry name" value="Indole-3-glycerol phosphate synthase"/>
    <property type="match status" value="1"/>
</dbReference>
<dbReference type="CDD" id="cd00331">
    <property type="entry name" value="IGPS"/>
    <property type="match status" value="1"/>
</dbReference>
<evidence type="ECO:0000256" key="5">
    <source>
        <dbReference type="ARBA" id="ARBA00022822"/>
    </source>
</evidence>